<feature type="region of interest" description="Disordered" evidence="1">
    <location>
        <begin position="233"/>
        <end position="252"/>
    </location>
</feature>
<evidence type="ECO:0000313" key="3">
    <source>
        <dbReference type="Proteomes" id="UP000076722"/>
    </source>
</evidence>
<keyword evidence="3" id="KW-1185">Reference proteome</keyword>
<evidence type="ECO:0000313" key="2">
    <source>
        <dbReference type="EMBL" id="KZS91662.1"/>
    </source>
</evidence>
<reference evidence="2 3" key="1">
    <citation type="journal article" date="2016" name="Mol. Biol. Evol.">
        <title>Comparative Genomics of Early-Diverging Mushroom-Forming Fungi Provides Insights into the Origins of Lignocellulose Decay Capabilities.</title>
        <authorList>
            <person name="Nagy L.G."/>
            <person name="Riley R."/>
            <person name="Tritt A."/>
            <person name="Adam C."/>
            <person name="Daum C."/>
            <person name="Floudas D."/>
            <person name="Sun H."/>
            <person name="Yadav J.S."/>
            <person name="Pangilinan J."/>
            <person name="Larsson K.H."/>
            <person name="Matsuura K."/>
            <person name="Barry K."/>
            <person name="Labutti K."/>
            <person name="Kuo R."/>
            <person name="Ohm R.A."/>
            <person name="Bhattacharya S.S."/>
            <person name="Shirouzu T."/>
            <person name="Yoshinaga Y."/>
            <person name="Martin F.M."/>
            <person name="Grigoriev I.V."/>
            <person name="Hibbett D.S."/>
        </authorList>
    </citation>
    <scope>NUCLEOTIDE SEQUENCE [LARGE SCALE GENOMIC DNA]</scope>
    <source>
        <strain evidence="2 3">HHB9708</strain>
    </source>
</reference>
<dbReference type="Proteomes" id="UP000076722">
    <property type="component" value="Unassembled WGS sequence"/>
</dbReference>
<sequence length="275" mass="30621">MRENMLEDSRKQATGSLIGFLSSQKGLDQKTQQEVKVDIRRERAKDEFLCQATGMLVTEADGVVGQERGWALPEIGVVGLESTVSTNGSRHGNFQMRFESVHSQVQRRRRFEGSAALRLKVVAHKYLKRSVVYGRMTLSGTSDGAPSGLRKATPKIWHAARLTSAALIKNRFTLFNSRTEWHPDNPVYYNSPANPTTLADRGRVPLRITECLRDASTAFENYPATLIVDRSRKSSSTRIAARHDRPQDLSRQSLDENISFGGGTVGMIQGNMQAL</sequence>
<proteinExistence type="predicted"/>
<organism evidence="2 3">
    <name type="scientific">Sistotremastrum niveocremeum HHB9708</name>
    <dbReference type="NCBI Taxonomy" id="1314777"/>
    <lineage>
        <taxon>Eukaryota</taxon>
        <taxon>Fungi</taxon>
        <taxon>Dikarya</taxon>
        <taxon>Basidiomycota</taxon>
        <taxon>Agaricomycotina</taxon>
        <taxon>Agaricomycetes</taxon>
        <taxon>Sistotremastrales</taxon>
        <taxon>Sistotremastraceae</taxon>
        <taxon>Sertulicium</taxon>
        <taxon>Sertulicium niveocremeum</taxon>
    </lineage>
</organism>
<name>A0A164SNP7_9AGAM</name>
<accession>A0A164SNP7</accession>
<dbReference type="AlphaFoldDB" id="A0A164SNP7"/>
<dbReference type="EMBL" id="KV419414">
    <property type="protein sequence ID" value="KZS91662.1"/>
    <property type="molecule type" value="Genomic_DNA"/>
</dbReference>
<evidence type="ECO:0000256" key="1">
    <source>
        <dbReference type="SAM" id="MobiDB-lite"/>
    </source>
</evidence>
<gene>
    <name evidence="2" type="ORF">SISNIDRAFT_467592</name>
</gene>
<protein>
    <submittedName>
        <fullName evidence="2">Uncharacterized protein</fullName>
    </submittedName>
</protein>